<dbReference type="SUPFAM" id="SSF57756">
    <property type="entry name" value="Retrovirus zinc finger-like domains"/>
    <property type="match status" value="1"/>
</dbReference>
<accession>A0A8C1M5W8</accession>
<evidence type="ECO:0000313" key="12">
    <source>
        <dbReference type="Ensembl" id="ENSCCRP00010072853.1"/>
    </source>
</evidence>
<sequence>MEGEEAVARAPPIHVAQAQLSPPIPLNLGVSDLYAEYKTWKDSYSFFELASGTINAADAVRRATFLHCIGAPVQRIFANLPGPKDSYTDTVNALDAYFTPRKNVVLERHKFRLRSQLQDETIDAFVNALRELAKSCEFGALERDMIRDQLVEKCAHRRLRDKLLQEEGLTLERALTVARIFESAQAESKVLSENNIKEKDNHVNFTKGTRAPNAKVKPQNASRGRFEKNNSDTKCYRCGLTTHKADDCGAKSATCLYCRKTGHYARVCRKKNNSQEYKNEKYKAKDKSDHKDKPVRAVNDNSDSDEFVYSIDPEGKETIKVNGQRLKMVVDTGSGRNFIGEELYHRLFAQKVELKQTKRKFFAYAQTHPLHCVGFFEAHFQWKDNVTKDDIFVIKGNVEPLLGRRSCFDLKILNTTDQVAAIENSPERFLKLEAEYHSLFKGLGQIKGYSHKISVNEKVTPVAQALRRVPYLMVEAVNQELDKMLEDGIIEEVHEGSEWVSNILLIPKKDTKEVRLCVDLREVNKAVVRERHPVPTIDSILQAMQGAKVFSKLDARKGFWQVDLAPESRQMTTFITHRGCYRFRKVPFGLSSAPEAYQKAMDSMLCGMPGVVCYMDDVVVFAENENELEQRLRNVFQRFQEKGLTLNKEKCFFGLKQIEILGHVVTADGIKPDPRKVEAICNAPRPENVAQLRSFLGTCGFLMKFVPNYANLSEPLRKLTRQGQEWQWSSEAENAFKRLKRELTSEPCLAYFNISAPTVVISDASPVGLGAVLLQTQEDGAKKPIAYASRSLTPTERRYSQIEREALGCVWAVEHFRAYLWGGRFTLQTDHRPLIYMLNPEKSKLLPPRIQRLGLRLYPYDYKIEHIAGKDNVADSLSRLPLPETEDNSYVDTYMDRVLSVNMMDVQALTLEELKRATMEDTTLTQLTSIVETGQWPATIPESLHPYKRCSDELSTHDSLLLRGHRIVLPSTLVKQALKIAHETHQGVIRTKQFLRSKFYWPNMDTDVERMVKNCNACVLNQPLHEDQPLHPLELPPRPWTKIGVDLVGPIQNVYILTVIDYYTSYPEAVVIADITSETVTKEMMRIFARFGYPLEVVTDNGKQFVGKVFEAFLRTCGVQHIKASPYYPKSNGKIERFHRYLKKAFKAAKSEGRNWREDLSKILLAYRSTPHRASGETPAYLMFGRDVRTKLPSLITDKRETKDIESHHKSYNEKMKQYADMTRRAKEHNFKLGDVVYVASMEDSKLDSKYRDTRYVLLKHKSDNSFEMVNVEDGSRIVRNVKHIRHVPVQLEINIPEPAEIQSDQATQETVVKSDSSKEPQSSSVTVPDTCSKPLTTRSGRVIKKPARFKDMIM</sequence>
<dbReference type="GO" id="GO:0003677">
    <property type="term" value="F:DNA binding"/>
    <property type="evidence" value="ECO:0007669"/>
    <property type="project" value="UniProtKB-KW"/>
</dbReference>
<dbReference type="InterPro" id="IPR001584">
    <property type="entry name" value="Integrase_cat-core"/>
</dbReference>
<dbReference type="InterPro" id="IPR021109">
    <property type="entry name" value="Peptidase_aspartic_dom_sf"/>
</dbReference>
<evidence type="ECO:0000256" key="4">
    <source>
        <dbReference type="ARBA" id="ARBA00022750"/>
    </source>
</evidence>
<dbReference type="SUPFAM" id="SSF53098">
    <property type="entry name" value="Ribonuclease H-like"/>
    <property type="match status" value="1"/>
</dbReference>
<dbReference type="Gene3D" id="2.40.70.10">
    <property type="entry name" value="Acid Proteases"/>
    <property type="match status" value="1"/>
</dbReference>
<keyword evidence="7" id="KW-0479">Metal-binding</keyword>
<evidence type="ECO:0000256" key="7">
    <source>
        <dbReference type="PROSITE-ProRule" id="PRU00047"/>
    </source>
</evidence>
<dbReference type="InterPro" id="IPR043502">
    <property type="entry name" value="DNA/RNA_pol_sf"/>
</dbReference>
<protein>
    <recommendedName>
        <fullName evidence="6">Gypsy retrotransposon integrase-like protein 1</fullName>
        <ecNumber evidence="2">3.1.26.4</ecNumber>
    </recommendedName>
</protein>
<dbReference type="GO" id="GO:0004190">
    <property type="term" value="F:aspartic-type endopeptidase activity"/>
    <property type="evidence" value="ECO:0007669"/>
    <property type="project" value="UniProtKB-KW"/>
</dbReference>
<name>A0A8C1M5W8_CYPCA</name>
<evidence type="ECO:0000256" key="1">
    <source>
        <dbReference type="ARBA" id="ARBA00010879"/>
    </source>
</evidence>
<dbReference type="Proteomes" id="UP000694427">
    <property type="component" value="Unplaced"/>
</dbReference>
<dbReference type="Gene3D" id="3.30.420.10">
    <property type="entry name" value="Ribonuclease H-like superfamily/Ribonuclease H"/>
    <property type="match status" value="1"/>
</dbReference>
<dbReference type="InterPro" id="IPR000477">
    <property type="entry name" value="RT_dom"/>
</dbReference>
<keyword evidence="5" id="KW-0238">DNA-binding</keyword>
<dbReference type="InterPro" id="IPR041577">
    <property type="entry name" value="RT_RNaseH_2"/>
</dbReference>
<feature type="compositionally biased region" description="Polar residues" evidence="8">
    <location>
        <begin position="1303"/>
        <end position="1314"/>
    </location>
</feature>
<evidence type="ECO:0000256" key="2">
    <source>
        <dbReference type="ARBA" id="ARBA00012180"/>
    </source>
</evidence>
<dbReference type="Pfam" id="PF00078">
    <property type="entry name" value="RVT_1"/>
    <property type="match status" value="1"/>
</dbReference>
<evidence type="ECO:0000259" key="9">
    <source>
        <dbReference type="PROSITE" id="PS50158"/>
    </source>
</evidence>
<dbReference type="FunFam" id="3.10.20.370:FF:000001">
    <property type="entry name" value="Retrovirus-related Pol polyprotein from transposon 17.6-like protein"/>
    <property type="match status" value="1"/>
</dbReference>
<dbReference type="Gene3D" id="4.10.60.10">
    <property type="entry name" value="Zinc finger, CCHC-type"/>
    <property type="match status" value="1"/>
</dbReference>
<dbReference type="InterPro" id="IPR041588">
    <property type="entry name" value="Integrase_H2C2"/>
</dbReference>
<evidence type="ECO:0000256" key="3">
    <source>
        <dbReference type="ARBA" id="ARBA00022670"/>
    </source>
</evidence>
<comment type="similarity">
    <text evidence="1">Belongs to the beta type-B retroviral polymerase family. HERV class-II K(HML-2) pol subfamily.</text>
</comment>
<dbReference type="GO" id="GO:0008270">
    <property type="term" value="F:zinc ion binding"/>
    <property type="evidence" value="ECO:0007669"/>
    <property type="project" value="UniProtKB-KW"/>
</dbReference>
<dbReference type="PROSITE" id="PS50158">
    <property type="entry name" value="ZF_CCHC"/>
    <property type="match status" value="1"/>
</dbReference>
<dbReference type="PANTHER" id="PTHR37984:SF15">
    <property type="entry name" value="INTEGRASE CATALYTIC DOMAIN-CONTAINING PROTEIN"/>
    <property type="match status" value="1"/>
</dbReference>
<feature type="domain" description="Integrase catalytic" evidence="11">
    <location>
        <begin position="1035"/>
        <end position="1187"/>
    </location>
</feature>
<keyword evidence="7" id="KW-0862">Zinc</keyword>
<dbReference type="Gene3D" id="3.30.70.270">
    <property type="match status" value="2"/>
</dbReference>
<dbReference type="Pfam" id="PF17921">
    <property type="entry name" value="Integrase_H2C2"/>
    <property type="match status" value="1"/>
</dbReference>
<evidence type="ECO:0000259" key="11">
    <source>
        <dbReference type="PROSITE" id="PS50994"/>
    </source>
</evidence>
<dbReference type="GO" id="GO:0015074">
    <property type="term" value="P:DNA integration"/>
    <property type="evidence" value="ECO:0007669"/>
    <property type="project" value="InterPro"/>
</dbReference>
<dbReference type="InterPro" id="IPR012337">
    <property type="entry name" value="RNaseH-like_sf"/>
</dbReference>
<dbReference type="Pfam" id="PF17919">
    <property type="entry name" value="RT_RNaseH_2"/>
    <property type="match status" value="1"/>
</dbReference>
<feature type="compositionally biased region" description="Polar residues" evidence="8">
    <location>
        <begin position="1326"/>
        <end position="1338"/>
    </location>
</feature>
<dbReference type="InterPro" id="IPR001878">
    <property type="entry name" value="Znf_CCHC"/>
</dbReference>
<feature type="region of interest" description="Disordered" evidence="8">
    <location>
        <begin position="277"/>
        <end position="299"/>
    </location>
</feature>
<proteinExistence type="inferred from homology"/>
<keyword evidence="3" id="KW-0645">Protease</keyword>
<dbReference type="Pfam" id="PF00665">
    <property type="entry name" value="rve"/>
    <property type="match status" value="1"/>
</dbReference>
<dbReference type="SUPFAM" id="SSF56672">
    <property type="entry name" value="DNA/RNA polymerases"/>
    <property type="match status" value="1"/>
</dbReference>
<dbReference type="EC" id="3.1.26.4" evidence="2"/>
<feature type="domain" description="CCHC-type" evidence="9">
    <location>
        <begin position="234"/>
        <end position="248"/>
    </location>
</feature>
<dbReference type="InterPro" id="IPR036397">
    <property type="entry name" value="RNaseH_sf"/>
</dbReference>
<dbReference type="CDD" id="cd01647">
    <property type="entry name" value="RT_LTR"/>
    <property type="match status" value="1"/>
</dbReference>
<dbReference type="PROSITE" id="PS50878">
    <property type="entry name" value="RT_POL"/>
    <property type="match status" value="1"/>
</dbReference>
<feature type="domain" description="Reverse transcriptase" evidence="10">
    <location>
        <begin position="487"/>
        <end position="665"/>
    </location>
</feature>
<evidence type="ECO:0000256" key="5">
    <source>
        <dbReference type="ARBA" id="ARBA00023125"/>
    </source>
</evidence>
<evidence type="ECO:0000313" key="13">
    <source>
        <dbReference type="Proteomes" id="UP000694427"/>
    </source>
</evidence>
<feature type="region of interest" description="Disordered" evidence="8">
    <location>
        <begin position="205"/>
        <end position="226"/>
    </location>
</feature>
<reference evidence="12" key="1">
    <citation type="submission" date="2025-08" db="UniProtKB">
        <authorList>
            <consortium name="Ensembl"/>
        </authorList>
    </citation>
    <scope>IDENTIFICATION</scope>
</reference>
<dbReference type="GO" id="GO:0006508">
    <property type="term" value="P:proteolysis"/>
    <property type="evidence" value="ECO:0007669"/>
    <property type="project" value="UniProtKB-KW"/>
</dbReference>
<dbReference type="SMART" id="SM00343">
    <property type="entry name" value="ZnF_C2HC"/>
    <property type="match status" value="2"/>
</dbReference>
<keyword evidence="7" id="KW-0863">Zinc-finger</keyword>
<evidence type="ECO:0000256" key="6">
    <source>
        <dbReference type="ARBA" id="ARBA00039658"/>
    </source>
</evidence>
<keyword evidence="13" id="KW-1185">Reference proteome</keyword>
<evidence type="ECO:0000256" key="8">
    <source>
        <dbReference type="SAM" id="MobiDB-lite"/>
    </source>
</evidence>
<dbReference type="FunFam" id="1.10.340.70:FF:000003">
    <property type="entry name" value="Protein CBG25708"/>
    <property type="match status" value="1"/>
</dbReference>
<dbReference type="GO" id="GO:0004523">
    <property type="term" value="F:RNA-DNA hybrid ribonuclease activity"/>
    <property type="evidence" value="ECO:0007669"/>
    <property type="project" value="UniProtKB-EC"/>
</dbReference>
<feature type="region of interest" description="Disordered" evidence="8">
    <location>
        <begin position="1301"/>
        <end position="1338"/>
    </location>
</feature>
<reference evidence="12" key="2">
    <citation type="submission" date="2025-09" db="UniProtKB">
        <authorList>
            <consortium name="Ensembl"/>
        </authorList>
    </citation>
    <scope>IDENTIFICATION</scope>
</reference>
<dbReference type="PROSITE" id="PS50994">
    <property type="entry name" value="INTEGRASE"/>
    <property type="match status" value="1"/>
</dbReference>
<dbReference type="PANTHER" id="PTHR37984">
    <property type="entry name" value="PROTEIN CBG26694"/>
    <property type="match status" value="1"/>
</dbReference>
<organism evidence="12 13">
    <name type="scientific">Cyprinus carpio</name>
    <name type="common">Common carp</name>
    <dbReference type="NCBI Taxonomy" id="7962"/>
    <lineage>
        <taxon>Eukaryota</taxon>
        <taxon>Metazoa</taxon>
        <taxon>Chordata</taxon>
        <taxon>Craniata</taxon>
        <taxon>Vertebrata</taxon>
        <taxon>Euteleostomi</taxon>
        <taxon>Actinopterygii</taxon>
        <taxon>Neopterygii</taxon>
        <taxon>Teleostei</taxon>
        <taxon>Ostariophysi</taxon>
        <taxon>Cypriniformes</taxon>
        <taxon>Cyprinidae</taxon>
        <taxon>Cyprininae</taxon>
        <taxon>Cyprinus</taxon>
    </lineage>
</organism>
<dbReference type="FunFam" id="3.30.70.270:FF:000026">
    <property type="entry name" value="Transposon Ty3-G Gag-Pol polyprotein"/>
    <property type="match status" value="1"/>
</dbReference>
<dbReference type="InterPro" id="IPR043128">
    <property type="entry name" value="Rev_trsase/Diguanyl_cyclase"/>
</dbReference>
<dbReference type="Gene3D" id="3.10.10.10">
    <property type="entry name" value="HIV Type 1 Reverse Transcriptase, subunit A, domain 1"/>
    <property type="match status" value="1"/>
</dbReference>
<keyword evidence="4" id="KW-0064">Aspartyl protease</keyword>
<dbReference type="FunFam" id="3.30.420.10:FF:000063">
    <property type="entry name" value="Retrovirus-related Pol polyprotein from transposon 297-like Protein"/>
    <property type="match status" value="1"/>
</dbReference>
<dbReference type="CDD" id="cd09274">
    <property type="entry name" value="RNase_HI_RT_Ty3"/>
    <property type="match status" value="1"/>
</dbReference>
<dbReference type="Ensembl" id="ENSCCRT00010080573.1">
    <property type="protein sequence ID" value="ENSCCRP00010072853.1"/>
    <property type="gene ID" value="ENSCCRG00010031641.1"/>
</dbReference>
<feature type="compositionally biased region" description="Basic and acidic residues" evidence="8">
    <location>
        <begin position="277"/>
        <end position="295"/>
    </location>
</feature>
<dbReference type="Gene3D" id="1.10.340.70">
    <property type="match status" value="1"/>
</dbReference>
<dbReference type="InterPro" id="IPR036875">
    <property type="entry name" value="Znf_CCHC_sf"/>
</dbReference>
<keyword evidence="4" id="KW-0378">Hydrolase</keyword>
<dbReference type="InterPro" id="IPR050951">
    <property type="entry name" value="Retrovirus_Pol_polyprotein"/>
</dbReference>
<evidence type="ECO:0000259" key="10">
    <source>
        <dbReference type="PROSITE" id="PS50878"/>
    </source>
</evidence>